<reference evidence="1 2" key="1">
    <citation type="journal article" date="2021" name="BMC Genomics">
        <title>Datura genome reveals duplications of psychoactive alkaloid biosynthetic genes and high mutation rate following tissue culture.</title>
        <authorList>
            <person name="Rajewski A."/>
            <person name="Carter-House D."/>
            <person name="Stajich J."/>
            <person name="Litt A."/>
        </authorList>
    </citation>
    <scope>NUCLEOTIDE SEQUENCE [LARGE SCALE GENOMIC DNA]</scope>
    <source>
        <strain evidence="1">AR-01</strain>
    </source>
</reference>
<protein>
    <submittedName>
        <fullName evidence="1">Uncharacterized protein</fullName>
    </submittedName>
</protein>
<evidence type="ECO:0000313" key="2">
    <source>
        <dbReference type="Proteomes" id="UP000823775"/>
    </source>
</evidence>
<name>A0ABS8Y491_DATST</name>
<dbReference type="EMBL" id="JACEIK010017435">
    <property type="protein sequence ID" value="MCE5165859.1"/>
    <property type="molecule type" value="Genomic_DNA"/>
</dbReference>
<gene>
    <name evidence="1" type="ORF">HAX54_012684</name>
</gene>
<organism evidence="1 2">
    <name type="scientific">Datura stramonium</name>
    <name type="common">Jimsonweed</name>
    <name type="synonym">Common thornapple</name>
    <dbReference type="NCBI Taxonomy" id="4076"/>
    <lineage>
        <taxon>Eukaryota</taxon>
        <taxon>Viridiplantae</taxon>
        <taxon>Streptophyta</taxon>
        <taxon>Embryophyta</taxon>
        <taxon>Tracheophyta</taxon>
        <taxon>Spermatophyta</taxon>
        <taxon>Magnoliopsida</taxon>
        <taxon>eudicotyledons</taxon>
        <taxon>Gunneridae</taxon>
        <taxon>Pentapetalae</taxon>
        <taxon>asterids</taxon>
        <taxon>lamiids</taxon>
        <taxon>Solanales</taxon>
        <taxon>Solanaceae</taxon>
        <taxon>Solanoideae</taxon>
        <taxon>Datureae</taxon>
        <taxon>Datura</taxon>
    </lineage>
</organism>
<accession>A0ABS8Y491</accession>
<keyword evidence="2" id="KW-1185">Reference proteome</keyword>
<evidence type="ECO:0000313" key="1">
    <source>
        <dbReference type="EMBL" id="MCE5165859.1"/>
    </source>
</evidence>
<sequence length="122" mass="14181">MVYLSIETDQRAVFVYKLSWGWVLPGVAYYDTSNLCDQMSTQHALGLAKPNVIFYPVRCINLVLVIITQVGEFILEAAELLKLRETLTRVYVQELANPYGLYPKIWKEMFLCQQQKPPSYER</sequence>
<comment type="caution">
    <text evidence="1">The sequence shown here is derived from an EMBL/GenBank/DDBJ whole genome shotgun (WGS) entry which is preliminary data.</text>
</comment>
<dbReference type="Proteomes" id="UP000823775">
    <property type="component" value="Unassembled WGS sequence"/>
</dbReference>
<proteinExistence type="predicted"/>